<feature type="domain" description="Heterokaryon incompatibility" evidence="1">
    <location>
        <begin position="340"/>
        <end position="414"/>
    </location>
</feature>
<keyword evidence="3" id="KW-1185">Reference proteome</keyword>
<organism evidence="2 3">
    <name type="scientific">Lasiodiplodia hormozganensis</name>
    <dbReference type="NCBI Taxonomy" id="869390"/>
    <lineage>
        <taxon>Eukaryota</taxon>
        <taxon>Fungi</taxon>
        <taxon>Dikarya</taxon>
        <taxon>Ascomycota</taxon>
        <taxon>Pezizomycotina</taxon>
        <taxon>Dothideomycetes</taxon>
        <taxon>Dothideomycetes incertae sedis</taxon>
        <taxon>Botryosphaeriales</taxon>
        <taxon>Botryosphaeriaceae</taxon>
        <taxon>Lasiodiplodia</taxon>
    </lineage>
</organism>
<dbReference type="PANTHER" id="PTHR39596:SF2">
    <property type="entry name" value="HET DOMAIN PROTEIN (AFU_ORTHOLOGUE AFUA_1G17550)-RELATED"/>
    <property type="match status" value="1"/>
</dbReference>
<accession>A0AA39Z372</accession>
<proteinExistence type="predicted"/>
<dbReference type="AlphaFoldDB" id="A0AA39Z372"/>
<evidence type="ECO:0000313" key="2">
    <source>
        <dbReference type="EMBL" id="KAK0662622.1"/>
    </source>
</evidence>
<evidence type="ECO:0000259" key="1">
    <source>
        <dbReference type="Pfam" id="PF06985"/>
    </source>
</evidence>
<name>A0AA39Z372_9PEZI</name>
<protein>
    <recommendedName>
        <fullName evidence="1">Heterokaryon incompatibility domain-containing protein</fullName>
    </recommendedName>
</protein>
<reference evidence="2" key="1">
    <citation type="submission" date="2023-06" db="EMBL/GenBank/DDBJ databases">
        <title>Multi-omics analyses reveal the molecular pathogenesis toolkit of Lasiodiplodia hormozganensis, a cross-kingdom pathogen.</title>
        <authorList>
            <person name="Felix C."/>
            <person name="Meneses R."/>
            <person name="Goncalves M.F.M."/>
            <person name="Tilleman L."/>
            <person name="Duarte A.S."/>
            <person name="Jorrin-Novo J.V."/>
            <person name="Van De Peer Y."/>
            <person name="Deforce D."/>
            <person name="Van Nieuwerburgh F."/>
            <person name="Esteves A.C."/>
            <person name="Alves A."/>
        </authorList>
    </citation>
    <scope>NUCLEOTIDE SEQUENCE</scope>
    <source>
        <strain evidence="2">CBS 339.90</strain>
    </source>
</reference>
<dbReference type="InterPro" id="IPR010730">
    <property type="entry name" value="HET"/>
</dbReference>
<comment type="caution">
    <text evidence="2">The sequence shown here is derived from an EMBL/GenBank/DDBJ whole genome shotgun (WGS) entry which is preliminary data.</text>
</comment>
<sequence length="843" mass="94451">MDALLPTPSRATFSLAVPCICDPHAYDGQGFEEYPKRAGWVLTPERTAFDIENNLASVGTCLDQRLDGSAVSDAQIAAFLQLWLFFAPLADVMALRGQPFDPACLVEETATGERRITFAPLPGLFREWKERGRRLSPREKKLQYRRVSNIIMGMLCFAIINFTPVKKHAGREAPRVKRRAGFGVEVSIMALVELIEINSINDRNGPGAESNMGDTHLCSFLEAKMRELGWCPSEISLFNTHLDNTGLYFASRLDRQSLRLNHNTCAMSKCRARNIIKGGYVTRHASDCTKRESDFIGVDEHALENLLRNSELPLPCLDLGPLESRAASAATLDLVTPKEYVAISHVWSDGLGNERQNSLPLCQLRRLKRLASQIGCEIIWIDTLCVPAKDGPGKRKAITRMVEVYERAQAVLVLDEDLQLTTVKCSKEEKILRIALSGWTRRLWTLEEGMVAHNKLLFQFEDGAEGIPEVTDPECEKIAWDTQRLLDQVLPRRKIPRSREGEAGTAAGAENPWHSLLGAVSYRSTSRTIDESICLSHILGLDVSDLVQIKDENERMRHFLIMLSYLNTKLPDLLLFSSEPKLPFPGFRWAPTTFLDIDNAGDRDDEMQETLGTSISGGGRGVSWSPHGGLRVETLRVRRLLLLTAGEPVKRAIFFKEGAIWRVIIPRTKPVKEIDDNRRRFWNEAVAKDVFDSRDPVYDSKSTWTKLADKANGDRVLFLIQSEPFASSGSAILASSLALKSRPTFPQAEPHEVDLEMQVHVFELEAGGKNHVVDGAGLSPGGENVGITKEWYDDIGVGMEASFQRYFRVENCTKGSVLVHDVEKMPGYTRKDRSDEYIKWVVS</sequence>
<dbReference type="PANTHER" id="PTHR39596">
    <property type="match status" value="1"/>
</dbReference>
<evidence type="ECO:0000313" key="3">
    <source>
        <dbReference type="Proteomes" id="UP001175001"/>
    </source>
</evidence>
<dbReference type="Pfam" id="PF06985">
    <property type="entry name" value="HET"/>
    <property type="match status" value="1"/>
</dbReference>
<gene>
    <name evidence="2" type="ORF">DIS24_g1860</name>
</gene>
<dbReference type="Proteomes" id="UP001175001">
    <property type="component" value="Unassembled WGS sequence"/>
</dbReference>
<dbReference type="EMBL" id="JAUJDW010000005">
    <property type="protein sequence ID" value="KAK0662622.1"/>
    <property type="molecule type" value="Genomic_DNA"/>
</dbReference>